<keyword evidence="3" id="KW-1185">Reference proteome</keyword>
<evidence type="ECO:0000256" key="1">
    <source>
        <dbReference type="SAM" id="MobiDB-lite"/>
    </source>
</evidence>
<comment type="caution">
    <text evidence="2">The sequence shown here is derived from an EMBL/GenBank/DDBJ whole genome shotgun (WGS) entry which is preliminary data.</text>
</comment>
<dbReference type="EMBL" id="VOKX01000132">
    <property type="protein sequence ID" value="KAB7833533.1"/>
    <property type="molecule type" value="Genomic_DNA"/>
</dbReference>
<name>A0A5N5VXD5_STRMB</name>
<dbReference type="Proteomes" id="UP000327000">
    <property type="component" value="Unassembled WGS sequence"/>
</dbReference>
<protein>
    <submittedName>
        <fullName evidence="2">Type II toxin-antitoxin system Phd/YefM family antitoxin</fullName>
    </submittedName>
</protein>
<gene>
    <name evidence="2" type="ORF">FRZ00_33335</name>
</gene>
<reference evidence="2 3" key="1">
    <citation type="journal article" date="2019" name="Microb. Cell Fact.">
        <title>Exploring novel herbicidin analogues by transcriptional regulator overexpression and MS/MS molecular networking.</title>
        <authorList>
            <person name="Shi Y."/>
            <person name="Gu R."/>
            <person name="Li Y."/>
            <person name="Wang X."/>
            <person name="Ren W."/>
            <person name="Li X."/>
            <person name="Wang L."/>
            <person name="Xie Y."/>
            <person name="Hong B."/>
        </authorList>
    </citation>
    <scope>NUCLEOTIDE SEQUENCE [LARGE SCALE GENOMIC DNA]</scope>
    <source>
        <strain evidence="2 3">US-43</strain>
    </source>
</reference>
<evidence type="ECO:0000313" key="2">
    <source>
        <dbReference type="EMBL" id="KAB7833533.1"/>
    </source>
</evidence>
<dbReference type="AlphaFoldDB" id="A0A5N5VXD5"/>
<sequence length="244" mass="26479">MAEVEYDSPIRKVRDQIAAVVDRAKDDGAITYVTRQGERVAAVVPLPVAERGARPPAQAPVDSQGRLLRPAPSAAGGRFAGDGLEPSREEVEWNRAGLEALHAHLVTLVTEGSALLGVTGQALAATSDRHLGTVYELLGSLDDRLAAPEAALADARDLVDELARPDDALCVACRQPINHFYGHEGWQHHREAVNEYGINATEIYEPEDGHAPQPTFVPRTRLPIADGRVVRPPLHHRTSDQEEE</sequence>
<accession>A0A5N5VXD5</accession>
<organism evidence="2 3">
    <name type="scientific">Streptomyces mobaraensis</name>
    <name type="common">Streptoverticillium mobaraense</name>
    <dbReference type="NCBI Taxonomy" id="35621"/>
    <lineage>
        <taxon>Bacteria</taxon>
        <taxon>Bacillati</taxon>
        <taxon>Actinomycetota</taxon>
        <taxon>Actinomycetes</taxon>
        <taxon>Kitasatosporales</taxon>
        <taxon>Streptomycetaceae</taxon>
        <taxon>Streptomyces</taxon>
    </lineage>
</organism>
<evidence type="ECO:0000313" key="3">
    <source>
        <dbReference type="Proteomes" id="UP000327000"/>
    </source>
</evidence>
<dbReference type="RefSeq" id="WP_152266087.1">
    <property type="nucleotide sequence ID" value="NZ_VOKX01000132.1"/>
</dbReference>
<feature type="region of interest" description="Disordered" evidence="1">
    <location>
        <begin position="51"/>
        <end position="85"/>
    </location>
</feature>
<proteinExistence type="predicted"/>